<evidence type="ECO:0000313" key="1">
    <source>
        <dbReference type="EMBL" id="MYL34955.1"/>
    </source>
</evidence>
<name>A0A6I4ZXQ7_9BACI</name>
<dbReference type="Pfam" id="PF07949">
    <property type="entry name" value="YbbR"/>
    <property type="match status" value="3"/>
</dbReference>
<proteinExistence type="predicted"/>
<evidence type="ECO:0008006" key="3">
    <source>
        <dbReference type="Google" id="ProtNLM"/>
    </source>
</evidence>
<dbReference type="InterPro" id="IPR012505">
    <property type="entry name" value="YbbR"/>
</dbReference>
<dbReference type="EMBL" id="WMEQ01000013">
    <property type="protein sequence ID" value="MYL34955.1"/>
    <property type="molecule type" value="Genomic_DNA"/>
</dbReference>
<dbReference type="AlphaFoldDB" id="A0A6I4ZXQ7"/>
<comment type="caution">
    <text evidence="1">The sequence shown here is derived from an EMBL/GenBank/DDBJ whole genome shotgun (WGS) entry which is preliminary data.</text>
</comment>
<dbReference type="Gene3D" id="2.170.120.40">
    <property type="entry name" value="YbbR-like domain"/>
    <property type="match status" value="2"/>
</dbReference>
<organism evidence="1 2">
    <name type="scientific">Pontibacillus yanchengensis</name>
    <dbReference type="NCBI Taxonomy" id="462910"/>
    <lineage>
        <taxon>Bacteria</taxon>
        <taxon>Bacillati</taxon>
        <taxon>Bacillota</taxon>
        <taxon>Bacilli</taxon>
        <taxon>Bacillales</taxon>
        <taxon>Bacillaceae</taxon>
        <taxon>Pontibacillus</taxon>
    </lineage>
</organism>
<dbReference type="PANTHER" id="PTHR37804">
    <property type="entry name" value="CDAA REGULATORY PROTEIN CDAR"/>
    <property type="match status" value="1"/>
</dbReference>
<gene>
    <name evidence="1" type="ORF">GLW05_15330</name>
</gene>
<accession>A0A6I4ZXQ7</accession>
<evidence type="ECO:0000313" key="2">
    <source>
        <dbReference type="Proteomes" id="UP000468638"/>
    </source>
</evidence>
<dbReference type="Gene3D" id="2.170.120.30">
    <property type="match status" value="2"/>
</dbReference>
<dbReference type="InterPro" id="IPR053154">
    <property type="entry name" value="c-di-AMP_regulator"/>
</dbReference>
<sequence>MLLLPKHGIGGGRKMDKWLKSPWFIRIISLLLAILLYASVNLDDGASQSNSILPEGNKEVTTMNNIPLQVYMNDEKYVVEGVPQNVTVTVEGPNTVVTKTITQKNFDVFIDLQELEPGTHTVPIEHRGISNQLSVFVEPEEVEVSLEERSSKAFDVEIDFMNRDKIGDGFEIGDPTVEPEKVEITGSKSEIDKVSLVKAIVDVSEASESISKKDAPVKVYDQQGNELNVFVEPSSVKVSAPIIPPNKEVPLSIQTEGELPEGYSVNSIKANPNKVRVFGSSEQLESIKTIDNMTIDLSTIKADKTLDMDVTVPNKANKVEPSTVQVEVDIEESTTKTFENSKVNVQNLQENQTITFIEPEDQTIDLTLIGTAKELENVNQDQFEAYINVEQFVEGEFSVPIEVNGPAKVKWELSNKEAQVRIE</sequence>
<dbReference type="PANTHER" id="PTHR37804:SF1">
    <property type="entry name" value="CDAA REGULATORY PROTEIN CDAR"/>
    <property type="match status" value="1"/>
</dbReference>
<dbReference type="Proteomes" id="UP000468638">
    <property type="component" value="Unassembled WGS sequence"/>
</dbReference>
<protein>
    <recommendedName>
        <fullName evidence="3">YbbR-like domain-containing protein</fullName>
    </recommendedName>
</protein>
<reference evidence="1 2" key="1">
    <citation type="submission" date="2019-11" db="EMBL/GenBank/DDBJ databases">
        <title>Genome sequences of 17 halophilic strains isolated from different environments.</title>
        <authorList>
            <person name="Furrow R.E."/>
        </authorList>
    </citation>
    <scope>NUCLEOTIDE SEQUENCE [LARGE SCALE GENOMIC DNA]</scope>
    <source>
        <strain evidence="1 2">22514_16_FS</strain>
    </source>
</reference>